<dbReference type="RefSeq" id="WP_166106287.1">
    <property type="nucleotide sequence ID" value="NZ_JAADJT010000009.1"/>
</dbReference>
<protein>
    <submittedName>
        <fullName evidence="2">PRTRC system protein B</fullName>
    </submittedName>
</protein>
<feature type="coiled-coil region" evidence="1">
    <location>
        <begin position="217"/>
        <end position="244"/>
    </location>
</feature>
<comment type="caution">
    <text evidence="2">The sequence shown here is derived from an EMBL/GenBank/DDBJ whole genome shotgun (WGS) entry which is preliminary data.</text>
</comment>
<keyword evidence="1" id="KW-0175">Coiled coil</keyword>
<evidence type="ECO:0000313" key="3">
    <source>
        <dbReference type="Proteomes" id="UP000666369"/>
    </source>
</evidence>
<dbReference type="NCBIfam" id="TIGR03737">
    <property type="entry name" value="PRTRC_B"/>
    <property type="match status" value="1"/>
</dbReference>
<dbReference type="InterPro" id="IPR032787">
    <property type="entry name" value="Prok-E2_D"/>
</dbReference>
<evidence type="ECO:0000256" key="1">
    <source>
        <dbReference type="SAM" id="Coils"/>
    </source>
</evidence>
<accession>A0ABX0FP82</accession>
<evidence type="ECO:0000313" key="2">
    <source>
        <dbReference type="EMBL" id="NGZ86439.1"/>
    </source>
</evidence>
<gene>
    <name evidence="2" type="ORF">GW587_19530</name>
</gene>
<keyword evidence="3" id="KW-1185">Reference proteome</keyword>
<dbReference type="EMBL" id="JAADJT010000009">
    <property type="protein sequence ID" value="NGZ86439.1"/>
    <property type="molecule type" value="Genomic_DNA"/>
</dbReference>
<organism evidence="2 3">
    <name type="scientific">Duganella aceris</name>
    <dbReference type="NCBI Taxonomy" id="2703883"/>
    <lineage>
        <taxon>Bacteria</taxon>
        <taxon>Pseudomonadati</taxon>
        <taxon>Pseudomonadota</taxon>
        <taxon>Betaproteobacteria</taxon>
        <taxon>Burkholderiales</taxon>
        <taxon>Oxalobacteraceae</taxon>
        <taxon>Telluria group</taxon>
        <taxon>Duganella</taxon>
    </lineage>
</organism>
<name>A0ABX0FP82_9BURK</name>
<sequence length="246" mass="26875">MSNVRLLSSSDETLQLKTAVLLYESGRGSVYATTHIVEVDAEMPSRSIISAGTPMSRASLSKFAKAVEAATAYAGFVPENLLYTAPNMMAWWAPAVVRKTWFKGDDGGIGNHDGLAAHPALVFVAQPHSWHVFALRDSVRPDLSTPLFHSPHFNVSPDGRICVGNIKMPAAPSSDAIGQYEDAFYRSHFTHPNHAGAVKYRGGMRQLWLDQLENADAVAMRRALKQAKATLKTAIERIASSNRNEI</sequence>
<dbReference type="Proteomes" id="UP000666369">
    <property type="component" value="Unassembled WGS sequence"/>
</dbReference>
<proteinExistence type="predicted"/>
<dbReference type="Pfam" id="PF14460">
    <property type="entry name" value="Prok-E2_D"/>
    <property type="match status" value="1"/>
</dbReference>
<dbReference type="InterPro" id="IPR022280">
    <property type="entry name" value="PRTRC_protein-B"/>
</dbReference>
<reference evidence="3" key="1">
    <citation type="submission" date="2023-07" db="EMBL/GenBank/DDBJ databases">
        <title>Duganella aceri sp. nov., isolated from tree sap.</title>
        <authorList>
            <person name="Kim I.S."/>
        </authorList>
    </citation>
    <scope>NUCLEOTIDE SEQUENCE [LARGE SCALE GENOMIC DNA]</scope>
    <source>
        <strain evidence="3">SAP-35</strain>
    </source>
</reference>